<reference evidence="2" key="1">
    <citation type="submission" date="2017-03" db="EMBL/GenBank/DDBJ databases">
        <title>Phytopthora megakarya and P. palmivora, two closely related causual agents of cacao black pod achieved similar genome size and gene model numbers by different mechanisms.</title>
        <authorList>
            <person name="Ali S."/>
            <person name="Shao J."/>
            <person name="Larry D.J."/>
            <person name="Kronmiller B."/>
            <person name="Shen D."/>
            <person name="Strem M.D."/>
            <person name="Melnick R.L."/>
            <person name="Guiltinan M.J."/>
            <person name="Tyler B.M."/>
            <person name="Meinhardt L.W."/>
            <person name="Bailey B.A."/>
        </authorList>
    </citation>
    <scope>NUCLEOTIDE SEQUENCE [LARGE SCALE GENOMIC DNA]</scope>
    <source>
        <strain evidence="2">zdho120</strain>
    </source>
</reference>
<dbReference type="AlphaFoldDB" id="A0A225WEU2"/>
<evidence type="ECO:0000313" key="1">
    <source>
        <dbReference type="EMBL" id="OWZ15639.1"/>
    </source>
</evidence>
<dbReference type="Proteomes" id="UP000198211">
    <property type="component" value="Unassembled WGS sequence"/>
</dbReference>
<comment type="caution">
    <text evidence="1">The sequence shown here is derived from an EMBL/GenBank/DDBJ whole genome shotgun (WGS) entry which is preliminary data.</text>
</comment>
<dbReference type="EMBL" id="NBNE01001082">
    <property type="protein sequence ID" value="OWZ15639.1"/>
    <property type="molecule type" value="Genomic_DNA"/>
</dbReference>
<organism evidence="1 2">
    <name type="scientific">Phytophthora megakarya</name>
    <dbReference type="NCBI Taxonomy" id="4795"/>
    <lineage>
        <taxon>Eukaryota</taxon>
        <taxon>Sar</taxon>
        <taxon>Stramenopiles</taxon>
        <taxon>Oomycota</taxon>
        <taxon>Peronosporomycetes</taxon>
        <taxon>Peronosporales</taxon>
        <taxon>Peronosporaceae</taxon>
        <taxon>Phytophthora</taxon>
    </lineage>
</organism>
<keyword evidence="2" id="KW-1185">Reference proteome</keyword>
<protein>
    <submittedName>
        <fullName evidence="1">Uncharacterized protein</fullName>
    </submittedName>
</protein>
<sequence length="73" mass="8211">MDANEHVLYVDFTYKIIQSEYPTIVIRVLNSAQTFHPVAICITLLRVCEEEFVLDATGVCNNELSSGNVQDGY</sequence>
<evidence type="ECO:0000313" key="2">
    <source>
        <dbReference type="Proteomes" id="UP000198211"/>
    </source>
</evidence>
<accession>A0A225WEU2</accession>
<gene>
    <name evidence="1" type="ORF">PHMEG_00010677</name>
</gene>
<name>A0A225WEU2_9STRA</name>
<proteinExistence type="predicted"/>